<evidence type="ECO:0000313" key="2">
    <source>
        <dbReference type="Proteomes" id="UP000177346"/>
    </source>
</evidence>
<gene>
    <name evidence="1" type="ORF">A3B19_01265</name>
</gene>
<evidence type="ECO:0008006" key="3">
    <source>
        <dbReference type="Google" id="ProtNLM"/>
    </source>
</evidence>
<dbReference type="EMBL" id="MFIF01000009">
    <property type="protein sequence ID" value="OGF87042.1"/>
    <property type="molecule type" value="Genomic_DNA"/>
</dbReference>
<dbReference type="InterPro" id="IPR003329">
    <property type="entry name" value="Cytidylyl_trans"/>
</dbReference>
<dbReference type="Gene3D" id="3.90.550.10">
    <property type="entry name" value="Spore Coat Polysaccharide Biosynthesis Protein SpsA, Chain A"/>
    <property type="match status" value="1"/>
</dbReference>
<proteinExistence type="predicted"/>
<dbReference type="PANTHER" id="PTHR21485">
    <property type="entry name" value="HAD SUPERFAMILY MEMBERS CMAS AND KDSC"/>
    <property type="match status" value="1"/>
</dbReference>
<evidence type="ECO:0000313" key="1">
    <source>
        <dbReference type="EMBL" id="OGF87042.1"/>
    </source>
</evidence>
<dbReference type="PANTHER" id="PTHR21485:SF6">
    <property type="entry name" value="N-ACYLNEURAMINATE CYTIDYLYLTRANSFERASE-RELATED"/>
    <property type="match status" value="1"/>
</dbReference>
<sequence>MKEKLLAIIPARGGSKRIPNKNIRNFFGKPLIAHTILQAKENSFIDRVVVDTDSPKIAAIAKKYGAEAPFLRPKRLAADKASVNDSAVYFLKRLKKEEGCEPEYVIFLHTTSPLREQKDINECWEFIKESGATTVLTVCSTHPRLYYLDAQNKIILANSPGGKLPSNVQQWRKAYILNGCFVYIVKTSALLKEKDIFTSDTRAVICDKWRSVDLDTPEDWVLAEYLYKHKDKLTKEIKSFK</sequence>
<organism evidence="1 2">
    <name type="scientific">Candidatus Giovannonibacteria bacterium RIFCSPLOWO2_01_FULL_46_32</name>
    <dbReference type="NCBI Taxonomy" id="1798353"/>
    <lineage>
        <taxon>Bacteria</taxon>
        <taxon>Candidatus Giovannoniibacteriota</taxon>
    </lineage>
</organism>
<comment type="caution">
    <text evidence="1">The sequence shown here is derived from an EMBL/GenBank/DDBJ whole genome shotgun (WGS) entry which is preliminary data.</text>
</comment>
<protein>
    <recommendedName>
        <fullName evidence="3">Pseudaminic acid cytidylyltransferase</fullName>
    </recommendedName>
</protein>
<dbReference type="InterPro" id="IPR050793">
    <property type="entry name" value="CMP-NeuNAc_synthase"/>
</dbReference>
<reference evidence="1 2" key="1">
    <citation type="journal article" date="2016" name="Nat. Commun.">
        <title>Thousands of microbial genomes shed light on interconnected biogeochemical processes in an aquifer system.</title>
        <authorList>
            <person name="Anantharaman K."/>
            <person name="Brown C.T."/>
            <person name="Hug L.A."/>
            <person name="Sharon I."/>
            <person name="Castelle C.J."/>
            <person name="Probst A.J."/>
            <person name="Thomas B.C."/>
            <person name="Singh A."/>
            <person name="Wilkins M.J."/>
            <person name="Karaoz U."/>
            <person name="Brodie E.L."/>
            <person name="Williams K.H."/>
            <person name="Hubbard S.S."/>
            <person name="Banfield J.F."/>
        </authorList>
    </citation>
    <scope>NUCLEOTIDE SEQUENCE [LARGE SCALE GENOMIC DNA]</scope>
</reference>
<dbReference type="AlphaFoldDB" id="A0A1F5XGH6"/>
<dbReference type="SUPFAM" id="SSF53448">
    <property type="entry name" value="Nucleotide-diphospho-sugar transferases"/>
    <property type="match status" value="1"/>
</dbReference>
<dbReference type="Pfam" id="PF02348">
    <property type="entry name" value="CTP_transf_3"/>
    <property type="match status" value="1"/>
</dbReference>
<dbReference type="GO" id="GO:0008781">
    <property type="term" value="F:N-acylneuraminate cytidylyltransferase activity"/>
    <property type="evidence" value="ECO:0007669"/>
    <property type="project" value="TreeGrafter"/>
</dbReference>
<dbReference type="Proteomes" id="UP000177346">
    <property type="component" value="Unassembled WGS sequence"/>
</dbReference>
<dbReference type="InterPro" id="IPR029044">
    <property type="entry name" value="Nucleotide-diphossugar_trans"/>
</dbReference>
<accession>A0A1F5XGH6</accession>
<name>A0A1F5XGH6_9BACT</name>
<dbReference type="CDD" id="cd02513">
    <property type="entry name" value="CMP-NeuAc_Synthase"/>
    <property type="match status" value="1"/>
</dbReference>